<proteinExistence type="predicted"/>
<reference evidence="2 3" key="1">
    <citation type="submission" date="2019-08" db="EMBL/GenBank/DDBJ databases">
        <title>Deep-cultivation of Planctomycetes and their phenomic and genomic characterization uncovers novel biology.</title>
        <authorList>
            <person name="Wiegand S."/>
            <person name="Jogler M."/>
            <person name="Boedeker C."/>
            <person name="Pinto D."/>
            <person name="Vollmers J."/>
            <person name="Rivas-Marin E."/>
            <person name="Kohn T."/>
            <person name="Peeters S.H."/>
            <person name="Heuer A."/>
            <person name="Rast P."/>
            <person name="Oberbeckmann S."/>
            <person name="Bunk B."/>
            <person name="Jeske O."/>
            <person name="Meyerdierks A."/>
            <person name="Storesund J.E."/>
            <person name="Kallscheuer N."/>
            <person name="Luecker S."/>
            <person name="Lage O.M."/>
            <person name="Pohl T."/>
            <person name="Merkel B.J."/>
            <person name="Hornburger P."/>
            <person name="Mueller R.-W."/>
            <person name="Bruemmer F."/>
            <person name="Labrenz M."/>
            <person name="Spormann A.M."/>
            <person name="Op Den Camp H."/>
            <person name="Overmann J."/>
            <person name="Amann R."/>
            <person name="Jetten M.S.M."/>
            <person name="Mascher T."/>
            <person name="Medema M.H."/>
            <person name="Devos D.P."/>
            <person name="Kaster A.-K."/>
            <person name="Ovreas L."/>
            <person name="Rohde M."/>
            <person name="Galperin M.Y."/>
            <person name="Jogler C."/>
        </authorList>
    </citation>
    <scope>NUCLEOTIDE SEQUENCE [LARGE SCALE GENOMIC DNA]</scope>
    <source>
        <strain evidence="2 3">LF1</strain>
    </source>
</reference>
<accession>A0A5B1CG95</accession>
<dbReference type="OrthoDB" id="5459819at2"/>
<protein>
    <submittedName>
        <fullName evidence="2">Helix-turn-helix domain protein</fullName>
    </submittedName>
</protein>
<organism evidence="2 3">
    <name type="scientific">Rubripirellula obstinata</name>
    <dbReference type="NCBI Taxonomy" id="406547"/>
    <lineage>
        <taxon>Bacteria</taxon>
        <taxon>Pseudomonadati</taxon>
        <taxon>Planctomycetota</taxon>
        <taxon>Planctomycetia</taxon>
        <taxon>Pirellulales</taxon>
        <taxon>Pirellulaceae</taxon>
        <taxon>Rubripirellula</taxon>
    </lineage>
</organism>
<name>A0A5B1CG95_9BACT</name>
<dbReference type="InterPro" id="IPR041657">
    <property type="entry name" value="HTH_17"/>
</dbReference>
<dbReference type="InterPro" id="IPR009061">
    <property type="entry name" value="DNA-bd_dom_put_sf"/>
</dbReference>
<keyword evidence="3" id="KW-1185">Reference proteome</keyword>
<feature type="domain" description="Helix-turn-helix" evidence="1">
    <location>
        <begin position="6"/>
        <end position="53"/>
    </location>
</feature>
<sequence length="57" mass="6325">MSDQPWLSPKQAAEILSVHPQTIRRAIKRGALQATHLSSRQIRISRESLNDYLGGAA</sequence>
<evidence type="ECO:0000313" key="3">
    <source>
        <dbReference type="Proteomes" id="UP000322699"/>
    </source>
</evidence>
<dbReference type="Gene3D" id="1.10.1660.10">
    <property type="match status" value="1"/>
</dbReference>
<dbReference type="EMBL" id="VRLW01000001">
    <property type="protein sequence ID" value="KAA1258955.1"/>
    <property type="molecule type" value="Genomic_DNA"/>
</dbReference>
<gene>
    <name evidence="2" type="ORF">LF1_14790</name>
</gene>
<evidence type="ECO:0000313" key="2">
    <source>
        <dbReference type="EMBL" id="KAA1258955.1"/>
    </source>
</evidence>
<dbReference type="Pfam" id="PF12728">
    <property type="entry name" value="HTH_17"/>
    <property type="match status" value="1"/>
</dbReference>
<dbReference type="SUPFAM" id="SSF46955">
    <property type="entry name" value="Putative DNA-binding domain"/>
    <property type="match status" value="1"/>
</dbReference>
<dbReference type="GO" id="GO:0003677">
    <property type="term" value="F:DNA binding"/>
    <property type="evidence" value="ECO:0007669"/>
    <property type="project" value="InterPro"/>
</dbReference>
<dbReference type="AlphaFoldDB" id="A0A5B1CG95"/>
<dbReference type="NCBIfam" id="TIGR01764">
    <property type="entry name" value="excise"/>
    <property type="match status" value="1"/>
</dbReference>
<dbReference type="Proteomes" id="UP000322699">
    <property type="component" value="Unassembled WGS sequence"/>
</dbReference>
<comment type="caution">
    <text evidence="2">The sequence shown here is derived from an EMBL/GenBank/DDBJ whole genome shotgun (WGS) entry which is preliminary data.</text>
</comment>
<dbReference type="RefSeq" id="WP_084422842.1">
    <property type="nucleotide sequence ID" value="NZ_LWSK01000096.1"/>
</dbReference>
<evidence type="ECO:0000259" key="1">
    <source>
        <dbReference type="Pfam" id="PF12728"/>
    </source>
</evidence>
<dbReference type="InterPro" id="IPR010093">
    <property type="entry name" value="SinI_DNA-bd"/>
</dbReference>